<reference evidence="1 2" key="1">
    <citation type="submission" date="2018-06" db="EMBL/GenBank/DDBJ databases">
        <title>Genomic Encyclopedia of Archaeal and Bacterial Type Strains, Phase II (KMG-II): from individual species to whole genera.</title>
        <authorList>
            <person name="Goeker M."/>
        </authorList>
    </citation>
    <scope>NUCLEOTIDE SEQUENCE [LARGE SCALE GENOMIC DNA]</scope>
    <source>
        <strain evidence="1 2">DSM 25663</strain>
    </source>
</reference>
<proteinExistence type="predicted"/>
<evidence type="ECO:0008006" key="3">
    <source>
        <dbReference type="Google" id="ProtNLM"/>
    </source>
</evidence>
<accession>A0A328YKW7</accession>
<dbReference type="RefSeq" id="WP_112112537.1">
    <property type="nucleotide sequence ID" value="NZ_QLSZ01000003.1"/>
</dbReference>
<protein>
    <recommendedName>
        <fullName evidence="3">Tellurite resistance protein TerB</fullName>
    </recommendedName>
</protein>
<comment type="caution">
    <text evidence="1">The sequence shown here is derived from an EMBL/GenBank/DDBJ whole genome shotgun (WGS) entry which is preliminary data.</text>
</comment>
<name>A0A328YKW7_9FLAO</name>
<evidence type="ECO:0000313" key="2">
    <source>
        <dbReference type="Proteomes" id="UP000248840"/>
    </source>
</evidence>
<dbReference type="EMBL" id="QLSZ01000003">
    <property type="protein sequence ID" value="RAR73733.1"/>
    <property type="molecule type" value="Genomic_DNA"/>
</dbReference>
<keyword evidence="2" id="KW-1185">Reference proteome</keyword>
<dbReference type="AlphaFoldDB" id="A0A328YKW7"/>
<organism evidence="1 2">
    <name type="scientific">Flavobacterium aciduliphilum</name>
    <dbReference type="NCBI Taxonomy" id="1101402"/>
    <lineage>
        <taxon>Bacteria</taxon>
        <taxon>Pseudomonadati</taxon>
        <taxon>Bacteroidota</taxon>
        <taxon>Flavobacteriia</taxon>
        <taxon>Flavobacteriales</taxon>
        <taxon>Flavobacteriaceae</taxon>
        <taxon>Flavobacterium</taxon>
    </lineage>
</organism>
<sequence length="112" mass="13099">MKSEFELNLLKILVACTPNELLLHYGAIGYFLLEYKTVTKEEILKVLNAYVPNERKYFNNIRETISLMPIDEQELLYKSAESLIAISSRHYETPGERNLVKFKLAKIFNKEI</sequence>
<dbReference type="Proteomes" id="UP000248840">
    <property type="component" value="Unassembled WGS sequence"/>
</dbReference>
<evidence type="ECO:0000313" key="1">
    <source>
        <dbReference type="EMBL" id="RAR73733.1"/>
    </source>
</evidence>
<gene>
    <name evidence="1" type="ORF">CLV55_10352</name>
</gene>